<evidence type="ECO:0000313" key="3">
    <source>
        <dbReference type="EMBL" id="CAL1547678.1"/>
    </source>
</evidence>
<feature type="compositionally biased region" description="Basic and acidic residues" evidence="2">
    <location>
        <begin position="210"/>
        <end position="224"/>
    </location>
</feature>
<dbReference type="AlphaFoldDB" id="A0AAV2IKI5"/>
<feature type="coiled-coil region" evidence="1">
    <location>
        <begin position="387"/>
        <end position="428"/>
    </location>
</feature>
<evidence type="ECO:0000256" key="1">
    <source>
        <dbReference type="SAM" id="Coils"/>
    </source>
</evidence>
<feature type="coiled-coil region" evidence="1">
    <location>
        <begin position="33"/>
        <end position="91"/>
    </location>
</feature>
<dbReference type="GO" id="GO:0051896">
    <property type="term" value="P:regulation of phosphatidylinositol 3-kinase/protein kinase B signal transduction"/>
    <property type="evidence" value="ECO:0007669"/>
    <property type="project" value="InterPro"/>
</dbReference>
<dbReference type="EMBL" id="CAXITT010001040">
    <property type="protein sequence ID" value="CAL1547678.1"/>
    <property type="molecule type" value="Genomic_DNA"/>
</dbReference>
<feature type="compositionally biased region" description="Polar residues" evidence="2">
    <location>
        <begin position="545"/>
        <end position="566"/>
    </location>
</feature>
<keyword evidence="1" id="KW-0175">Coiled coil</keyword>
<sequence>MTTRTNSSDTFLSIENKSSLINMEGEHLYRQRFQNMKLVLKELQEQLAIYKNRCAGVDTVALMLKESKLEVVKLTRQCKAFETAVANLQNRLSTNGLSSSVNIEETEVYVPGASKQTLDNLARENARLRSQLKNNEGQNGKRSLEDHYLSKDVLENFEAENKQLKEQLQESENLRLGLANQYKANIEKLKAEYELQLQTLEQALKEQLQKKRSYSKDEDERKEIGCQTAEEPPSKIEELRESLKHLSRQCLDLGNDLENIYLVENYHTKENSQVKEKMSGVSEEVYADLERRLNQVVMMNQRWQAHNDSQEQQVHLLGARIAELEDINQDMENLRAETEILRLENQRLKYDVENLTRESKQRRPQPEMDHGLVEILKQQIQVCTEDFNTERKDREQAVNRAKALQDEVNRLKNERDLLKQEVEMFKANKSPPETPVDRRIPGYQPIANLNRYKMRGVDYNMQRVPPHLSPAPYWSSGPSPSSSISPVTSPVPMSFSSNSMAGDRSSSYAPSSQDSAVGLSTRGGAQRPPAGHTDTNFHSMPRAMRSSTPDNSQISGISQQHDSGNVSMPAVSRKTSSTSSSGKTKGDYLTCPKCNQEFSEKQEQDLLAHIEQCKD</sequence>
<dbReference type="InterPro" id="IPR038926">
    <property type="entry name" value="CEP55"/>
</dbReference>
<evidence type="ECO:0000313" key="4">
    <source>
        <dbReference type="Proteomes" id="UP001497497"/>
    </source>
</evidence>
<name>A0AAV2IKI5_LYMST</name>
<gene>
    <name evidence="3" type="ORF">GSLYS_00020995001</name>
</gene>
<protein>
    <submittedName>
        <fullName evidence="3">Uncharacterized protein</fullName>
    </submittedName>
</protein>
<proteinExistence type="predicted"/>
<feature type="compositionally biased region" description="Low complexity" evidence="2">
    <location>
        <begin position="505"/>
        <end position="515"/>
    </location>
</feature>
<feature type="coiled-coil region" evidence="1">
    <location>
        <begin position="317"/>
        <end position="358"/>
    </location>
</feature>
<feature type="compositionally biased region" description="Low complexity" evidence="2">
    <location>
        <begin position="574"/>
        <end position="583"/>
    </location>
</feature>
<dbReference type="PANTHER" id="PTHR31838:SF1">
    <property type="entry name" value="CENTROSOMAL PROTEIN OF 55 KDA"/>
    <property type="match status" value="1"/>
</dbReference>
<feature type="region of interest" description="Disordered" evidence="2">
    <location>
        <begin position="495"/>
        <end position="589"/>
    </location>
</feature>
<evidence type="ECO:0000256" key="2">
    <source>
        <dbReference type="SAM" id="MobiDB-lite"/>
    </source>
</evidence>
<organism evidence="3 4">
    <name type="scientific">Lymnaea stagnalis</name>
    <name type="common">Great pond snail</name>
    <name type="synonym">Helix stagnalis</name>
    <dbReference type="NCBI Taxonomy" id="6523"/>
    <lineage>
        <taxon>Eukaryota</taxon>
        <taxon>Metazoa</taxon>
        <taxon>Spiralia</taxon>
        <taxon>Lophotrochozoa</taxon>
        <taxon>Mollusca</taxon>
        <taxon>Gastropoda</taxon>
        <taxon>Heterobranchia</taxon>
        <taxon>Euthyneura</taxon>
        <taxon>Panpulmonata</taxon>
        <taxon>Hygrophila</taxon>
        <taxon>Lymnaeoidea</taxon>
        <taxon>Lymnaeidae</taxon>
        <taxon>Lymnaea</taxon>
    </lineage>
</organism>
<dbReference type="Gene3D" id="1.20.5.990">
    <property type="entry name" value="Nemo cc2-lz domain - 1d5 darpin complex"/>
    <property type="match status" value="1"/>
</dbReference>
<keyword evidence="4" id="KW-1185">Reference proteome</keyword>
<accession>A0AAV2IKI5</accession>
<reference evidence="3 4" key="1">
    <citation type="submission" date="2024-04" db="EMBL/GenBank/DDBJ databases">
        <authorList>
            <consortium name="Genoscope - CEA"/>
            <person name="William W."/>
        </authorList>
    </citation>
    <scope>NUCLEOTIDE SEQUENCE [LARGE SCALE GENOMIC DNA]</scope>
</reference>
<dbReference type="Proteomes" id="UP001497497">
    <property type="component" value="Unassembled WGS sequence"/>
</dbReference>
<comment type="caution">
    <text evidence="3">The sequence shown here is derived from an EMBL/GenBank/DDBJ whole genome shotgun (WGS) entry which is preliminary data.</text>
</comment>
<dbReference type="PANTHER" id="PTHR31838">
    <property type="entry name" value="CENTROSOMAL PROTEIN OF 55 KDA"/>
    <property type="match status" value="1"/>
</dbReference>
<feature type="region of interest" description="Disordered" evidence="2">
    <location>
        <begin position="210"/>
        <end position="233"/>
    </location>
</feature>
<dbReference type="GO" id="GO:0000281">
    <property type="term" value="P:mitotic cytokinesis"/>
    <property type="evidence" value="ECO:0007669"/>
    <property type="project" value="InterPro"/>
</dbReference>